<evidence type="ECO:0000313" key="2">
    <source>
        <dbReference type="EMBL" id="TCU14864.1"/>
    </source>
</evidence>
<protein>
    <submittedName>
        <fullName evidence="2">Uncharacterized protein DUF1127</fullName>
    </submittedName>
</protein>
<dbReference type="InterPro" id="IPR009506">
    <property type="entry name" value="YjiS-like"/>
</dbReference>
<reference evidence="2 3" key="1">
    <citation type="submission" date="2019-03" db="EMBL/GenBank/DDBJ databases">
        <title>Genomic Encyclopedia of Type Strains, Phase IV (KMG-V): Genome sequencing to study the core and pangenomes of soil and plant-associated prokaryotes.</title>
        <authorList>
            <person name="Whitman W."/>
        </authorList>
    </citation>
    <scope>NUCLEOTIDE SEQUENCE [LARGE SCALE GENOMIC DNA]</scope>
    <source>
        <strain evidence="2 3">Hc14</strain>
    </source>
</reference>
<name>A0A4R3Q365_RHISU</name>
<dbReference type="Proteomes" id="UP000294576">
    <property type="component" value="Unassembled WGS sequence"/>
</dbReference>
<proteinExistence type="predicted"/>
<dbReference type="EMBL" id="SMBH01000008">
    <property type="protein sequence ID" value="TCU14864.1"/>
    <property type="molecule type" value="Genomic_DNA"/>
</dbReference>
<evidence type="ECO:0000313" key="3">
    <source>
        <dbReference type="Proteomes" id="UP000294576"/>
    </source>
</evidence>
<organism evidence="2 3">
    <name type="scientific">Rhizobium sullae</name>
    <name type="common">Rhizobium hedysari</name>
    <dbReference type="NCBI Taxonomy" id="50338"/>
    <lineage>
        <taxon>Bacteria</taxon>
        <taxon>Pseudomonadati</taxon>
        <taxon>Pseudomonadota</taxon>
        <taxon>Alphaproteobacteria</taxon>
        <taxon>Hyphomicrobiales</taxon>
        <taxon>Rhizobiaceae</taxon>
        <taxon>Rhizobium/Agrobacterium group</taxon>
        <taxon>Rhizobium</taxon>
    </lineage>
</organism>
<evidence type="ECO:0000259" key="1">
    <source>
        <dbReference type="Pfam" id="PF06568"/>
    </source>
</evidence>
<feature type="domain" description="YjiS-like" evidence="1">
    <location>
        <begin position="34"/>
        <end position="62"/>
    </location>
</feature>
<dbReference type="Pfam" id="PF06568">
    <property type="entry name" value="YjiS-like"/>
    <property type="match status" value="1"/>
</dbReference>
<dbReference type="RefSeq" id="WP_132563968.1">
    <property type="nucleotide sequence ID" value="NZ_SMBH01000008.1"/>
</dbReference>
<comment type="caution">
    <text evidence="2">The sequence shown here is derived from an EMBL/GenBank/DDBJ whole genome shotgun (WGS) entry which is preliminary data.</text>
</comment>
<dbReference type="AlphaFoldDB" id="A0A4R3Q365"/>
<sequence length="84" mass="9523">MSETLSNTPETNGLARELVEPLTSKAAFYFNFARRHVQRARTKKILRALSDEQLKDAGIDRSLMHSGPEFEVDARLMSALMSLR</sequence>
<accession>A0A4R3Q365</accession>
<gene>
    <name evidence="2" type="ORF">EV132_108234</name>
</gene>